<name>A0A5C5X7Z0_9PLAN</name>
<dbReference type="AlphaFoldDB" id="A0A5C5X7Z0"/>
<keyword evidence="2" id="KW-1185">Reference proteome</keyword>
<dbReference type="Gene3D" id="3.90.320.10">
    <property type="match status" value="1"/>
</dbReference>
<evidence type="ECO:0000313" key="1">
    <source>
        <dbReference type="EMBL" id="TWT58994.1"/>
    </source>
</evidence>
<organism evidence="1 2">
    <name type="scientific">Thalassoglobus neptunius</name>
    <dbReference type="NCBI Taxonomy" id="1938619"/>
    <lineage>
        <taxon>Bacteria</taxon>
        <taxon>Pseudomonadati</taxon>
        <taxon>Planctomycetota</taxon>
        <taxon>Planctomycetia</taxon>
        <taxon>Planctomycetales</taxon>
        <taxon>Planctomycetaceae</taxon>
        <taxon>Thalassoglobus</taxon>
    </lineage>
</organism>
<dbReference type="RefSeq" id="WP_146509763.1">
    <property type="nucleotide sequence ID" value="NZ_SIHI01000001.1"/>
</dbReference>
<gene>
    <name evidence="1" type="ORF">KOR42_23810</name>
</gene>
<protein>
    <submittedName>
        <fullName evidence="1">Uncharacterized protein</fullName>
    </submittedName>
</protein>
<evidence type="ECO:0000313" key="2">
    <source>
        <dbReference type="Proteomes" id="UP000317243"/>
    </source>
</evidence>
<comment type="caution">
    <text evidence="1">The sequence shown here is derived from an EMBL/GenBank/DDBJ whole genome shotgun (WGS) entry which is preliminary data.</text>
</comment>
<dbReference type="Proteomes" id="UP000317243">
    <property type="component" value="Unassembled WGS sequence"/>
</dbReference>
<proteinExistence type="predicted"/>
<dbReference type="OrthoDB" id="3292504at2"/>
<sequence length="333" mass="37986">MSESSSEAVPLEPLTTWNYRDYPAMNQSSLKVFNASRRLYRCHQDGWMNVPSELQPANKFDALNEGTATHMWLLEPKRAQRDIAVWTGKQNRSLSAFRSFKQREREDGKTVLMLDQWWLVITMQLVVEQQLEGVLQHPSAMREWPILWNEVVELDSWQDSLPESKVVNVPCKALLDFAKFTSTDGLIIDIKTSSELMPKGFFYATKRFDYWAQVAHYSRALSAETGLDLNDIQFSFAVVSSTVCEQVAKCMRAKAPPYLDHPDNYEALKSYLSPAVEAVAPLAFSFQELSAMDVIDAHRKWASMIHDYAWCVETGNWSDLGEGNIRVLSGVVE</sequence>
<dbReference type="InterPro" id="IPR011604">
    <property type="entry name" value="PDDEXK-like_dom_sf"/>
</dbReference>
<dbReference type="EMBL" id="SIHI01000001">
    <property type="protein sequence ID" value="TWT58994.1"/>
    <property type="molecule type" value="Genomic_DNA"/>
</dbReference>
<reference evidence="1 2" key="1">
    <citation type="submission" date="2019-02" db="EMBL/GenBank/DDBJ databases">
        <title>Deep-cultivation of Planctomycetes and their phenomic and genomic characterization uncovers novel biology.</title>
        <authorList>
            <person name="Wiegand S."/>
            <person name="Jogler M."/>
            <person name="Boedeker C."/>
            <person name="Pinto D."/>
            <person name="Vollmers J."/>
            <person name="Rivas-Marin E."/>
            <person name="Kohn T."/>
            <person name="Peeters S.H."/>
            <person name="Heuer A."/>
            <person name="Rast P."/>
            <person name="Oberbeckmann S."/>
            <person name="Bunk B."/>
            <person name="Jeske O."/>
            <person name="Meyerdierks A."/>
            <person name="Storesund J.E."/>
            <person name="Kallscheuer N."/>
            <person name="Luecker S."/>
            <person name="Lage O.M."/>
            <person name="Pohl T."/>
            <person name="Merkel B.J."/>
            <person name="Hornburger P."/>
            <person name="Mueller R.-W."/>
            <person name="Bruemmer F."/>
            <person name="Labrenz M."/>
            <person name="Spormann A.M."/>
            <person name="Op Den Camp H."/>
            <person name="Overmann J."/>
            <person name="Amann R."/>
            <person name="Jetten M.S.M."/>
            <person name="Mascher T."/>
            <person name="Medema M.H."/>
            <person name="Devos D.P."/>
            <person name="Kaster A.-K."/>
            <person name="Ovreas L."/>
            <person name="Rohde M."/>
            <person name="Galperin M.Y."/>
            <person name="Jogler C."/>
        </authorList>
    </citation>
    <scope>NUCLEOTIDE SEQUENCE [LARGE SCALE GENOMIC DNA]</scope>
    <source>
        <strain evidence="1 2">KOR42</strain>
    </source>
</reference>
<accession>A0A5C5X7Z0</accession>